<comment type="subcellular location">
    <subcellularLocation>
        <location evidence="1">Secreted</location>
    </subcellularLocation>
</comment>
<protein>
    <recommendedName>
        <fullName evidence="8">Fibrinogen C-terminal domain-containing protein</fullName>
    </recommendedName>
</protein>
<dbReference type="InterPro" id="IPR014716">
    <property type="entry name" value="Fibrinogen_a/b/g_C_1"/>
</dbReference>
<sequence length="249" mass="28336">MMTMARICDFCFLLILGVTVSANNTYNTGQSTTCGSMCTFTDCLDILRQGFTANGVYTIKPSTLWRPLQVYCDQTTAGGGWTVVQRRQDGSQNFTRSWIDYAYGFGSLKGEFWLGNEFIHRLTSTVPNELRIELQDFEKDYRVAKYGRFVVGPESDLYRSTIAFFSGNVTNSLTPWHNNKQFSTVDNGPESVCAQQYKGGFWYNDCHAVNINGLYLKGKHNSYADGVNWVGFRGYNYSLKFTEMKIRPH</sequence>
<dbReference type="Proteomes" id="UP000828390">
    <property type="component" value="Unassembled WGS sequence"/>
</dbReference>
<dbReference type="GO" id="GO:0034116">
    <property type="term" value="P:positive regulation of heterotypic cell-cell adhesion"/>
    <property type="evidence" value="ECO:0007669"/>
    <property type="project" value="TreeGrafter"/>
</dbReference>
<evidence type="ECO:0000256" key="6">
    <source>
        <dbReference type="ARBA" id="ARBA00023180"/>
    </source>
</evidence>
<dbReference type="GO" id="GO:0005201">
    <property type="term" value="F:extracellular matrix structural constituent"/>
    <property type="evidence" value="ECO:0007669"/>
    <property type="project" value="TreeGrafter"/>
</dbReference>
<dbReference type="AlphaFoldDB" id="A0A9D3YWY1"/>
<organism evidence="9 10">
    <name type="scientific">Dreissena polymorpha</name>
    <name type="common">Zebra mussel</name>
    <name type="synonym">Mytilus polymorpha</name>
    <dbReference type="NCBI Taxonomy" id="45954"/>
    <lineage>
        <taxon>Eukaryota</taxon>
        <taxon>Metazoa</taxon>
        <taxon>Spiralia</taxon>
        <taxon>Lophotrochozoa</taxon>
        <taxon>Mollusca</taxon>
        <taxon>Bivalvia</taxon>
        <taxon>Autobranchia</taxon>
        <taxon>Heteroconchia</taxon>
        <taxon>Euheterodonta</taxon>
        <taxon>Imparidentia</taxon>
        <taxon>Neoheterodontei</taxon>
        <taxon>Myida</taxon>
        <taxon>Dreissenoidea</taxon>
        <taxon>Dreissenidae</taxon>
        <taxon>Dreissena</taxon>
    </lineage>
</organism>
<evidence type="ECO:0000256" key="2">
    <source>
        <dbReference type="ARBA" id="ARBA00022525"/>
    </source>
</evidence>
<evidence type="ECO:0000256" key="1">
    <source>
        <dbReference type="ARBA" id="ARBA00004613"/>
    </source>
</evidence>
<dbReference type="InterPro" id="IPR037579">
    <property type="entry name" value="FIB_ANG-like"/>
</dbReference>
<reference evidence="9" key="1">
    <citation type="journal article" date="2019" name="bioRxiv">
        <title>The Genome of the Zebra Mussel, Dreissena polymorpha: A Resource for Invasive Species Research.</title>
        <authorList>
            <person name="McCartney M.A."/>
            <person name="Auch B."/>
            <person name="Kono T."/>
            <person name="Mallez S."/>
            <person name="Zhang Y."/>
            <person name="Obille A."/>
            <person name="Becker A."/>
            <person name="Abrahante J.E."/>
            <person name="Garbe J."/>
            <person name="Badalamenti J.P."/>
            <person name="Herman A."/>
            <person name="Mangelson H."/>
            <person name="Liachko I."/>
            <person name="Sullivan S."/>
            <person name="Sone E.D."/>
            <person name="Koren S."/>
            <person name="Silverstein K.A.T."/>
            <person name="Beckman K.B."/>
            <person name="Gohl D.M."/>
        </authorList>
    </citation>
    <scope>NUCLEOTIDE SEQUENCE</scope>
    <source>
        <strain evidence="9">Duluth1</strain>
        <tissue evidence="9">Whole animal</tissue>
    </source>
</reference>
<reference evidence="9" key="2">
    <citation type="submission" date="2020-11" db="EMBL/GenBank/DDBJ databases">
        <authorList>
            <person name="McCartney M.A."/>
            <person name="Auch B."/>
            <person name="Kono T."/>
            <person name="Mallez S."/>
            <person name="Becker A."/>
            <person name="Gohl D.M."/>
            <person name="Silverstein K.A.T."/>
            <person name="Koren S."/>
            <person name="Bechman K.B."/>
            <person name="Herman A."/>
            <person name="Abrahante J.E."/>
            <person name="Garbe J."/>
        </authorList>
    </citation>
    <scope>NUCLEOTIDE SEQUENCE</scope>
    <source>
        <strain evidence="9">Duluth1</strain>
        <tissue evidence="9">Whole animal</tissue>
    </source>
</reference>
<dbReference type="InterPro" id="IPR002181">
    <property type="entry name" value="Fibrinogen_a/b/g_C_dom"/>
</dbReference>
<evidence type="ECO:0000313" key="10">
    <source>
        <dbReference type="Proteomes" id="UP000828390"/>
    </source>
</evidence>
<proteinExistence type="predicted"/>
<dbReference type="SUPFAM" id="SSF56496">
    <property type="entry name" value="Fibrinogen C-terminal domain-like"/>
    <property type="match status" value="1"/>
</dbReference>
<feature type="domain" description="Fibrinogen C-terminal" evidence="8">
    <location>
        <begin position="34"/>
        <end position="249"/>
    </location>
</feature>
<comment type="caution">
    <text evidence="9">The sequence shown here is derived from an EMBL/GenBank/DDBJ whole genome shotgun (WGS) entry which is preliminary data.</text>
</comment>
<evidence type="ECO:0000256" key="4">
    <source>
        <dbReference type="ARBA" id="ARBA00023054"/>
    </source>
</evidence>
<evidence type="ECO:0000313" key="9">
    <source>
        <dbReference type="EMBL" id="KAH3707812.1"/>
    </source>
</evidence>
<dbReference type="PANTHER" id="PTHR47221:SF6">
    <property type="entry name" value="FIBRINOGEN ALPHA CHAIN"/>
    <property type="match status" value="1"/>
</dbReference>
<evidence type="ECO:0000256" key="5">
    <source>
        <dbReference type="ARBA" id="ARBA00023157"/>
    </source>
</evidence>
<feature type="signal peptide" evidence="7">
    <location>
        <begin position="1"/>
        <end position="22"/>
    </location>
</feature>
<dbReference type="Gene3D" id="3.90.215.10">
    <property type="entry name" value="Gamma Fibrinogen, chain A, domain 1"/>
    <property type="match status" value="1"/>
</dbReference>
<accession>A0A9D3YWY1</accession>
<dbReference type="NCBIfam" id="NF040941">
    <property type="entry name" value="GGGWT_bact"/>
    <property type="match status" value="1"/>
</dbReference>
<name>A0A9D3YWY1_DREPO</name>
<evidence type="ECO:0000259" key="8">
    <source>
        <dbReference type="PROSITE" id="PS51406"/>
    </source>
</evidence>
<dbReference type="CDD" id="cd00087">
    <property type="entry name" value="FReD"/>
    <property type="match status" value="1"/>
</dbReference>
<keyword evidence="10" id="KW-1185">Reference proteome</keyword>
<dbReference type="InterPro" id="IPR036056">
    <property type="entry name" value="Fibrinogen-like_C"/>
</dbReference>
<keyword evidence="5" id="KW-1015">Disulfide bond</keyword>
<dbReference type="SMART" id="SM00186">
    <property type="entry name" value="FBG"/>
    <property type="match status" value="1"/>
</dbReference>
<gene>
    <name evidence="9" type="ORF">DPMN_067228</name>
</gene>
<keyword evidence="6" id="KW-0325">Glycoprotein</keyword>
<dbReference type="GO" id="GO:0005577">
    <property type="term" value="C:fibrinogen complex"/>
    <property type="evidence" value="ECO:0007669"/>
    <property type="project" value="TreeGrafter"/>
</dbReference>
<keyword evidence="3 7" id="KW-0732">Signal</keyword>
<dbReference type="GO" id="GO:0030674">
    <property type="term" value="F:protein-macromolecule adaptor activity"/>
    <property type="evidence" value="ECO:0007669"/>
    <property type="project" value="TreeGrafter"/>
</dbReference>
<feature type="chain" id="PRO_5038955002" description="Fibrinogen C-terminal domain-containing protein" evidence="7">
    <location>
        <begin position="23"/>
        <end position="249"/>
    </location>
</feature>
<dbReference type="FunFam" id="3.90.215.10:FF:000001">
    <property type="entry name" value="Tenascin isoform 1"/>
    <property type="match status" value="1"/>
</dbReference>
<keyword evidence="2" id="KW-0964">Secreted</keyword>
<evidence type="ECO:0000256" key="7">
    <source>
        <dbReference type="SAM" id="SignalP"/>
    </source>
</evidence>
<dbReference type="Pfam" id="PF00147">
    <property type="entry name" value="Fibrinogen_C"/>
    <property type="match status" value="1"/>
</dbReference>
<dbReference type="EMBL" id="JAIWYP010000014">
    <property type="protein sequence ID" value="KAH3707812.1"/>
    <property type="molecule type" value="Genomic_DNA"/>
</dbReference>
<dbReference type="OrthoDB" id="6272435at2759"/>
<dbReference type="PROSITE" id="PS51406">
    <property type="entry name" value="FIBRINOGEN_C_2"/>
    <property type="match status" value="1"/>
</dbReference>
<keyword evidence="4" id="KW-0175">Coiled coil</keyword>
<dbReference type="PANTHER" id="PTHR47221">
    <property type="entry name" value="FIBRINOGEN ALPHA CHAIN"/>
    <property type="match status" value="1"/>
</dbReference>
<evidence type="ECO:0000256" key="3">
    <source>
        <dbReference type="ARBA" id="ARBA00022729"/>
    </source>
</evidence>